<dbReference type="AlphaFoldDB" id="A0A7M3MB47"/>
<name>A0A7M3MB47_9BACT</name>
<accession>A0A7M3MB47</accession>
<dbReference type="RefSeq" id="WP_144304229.1">
    <property type="nucleotide sequence ID" value="NZ_QMIE01000018.1"/>
</dbReference>
<protein>
    <submittedName>
        <fullName evidence="2">Uncharacterized protein</fullName>
    </submittedName>
</protein>
<keyword evidence="3" id="KW-1185">Reference proteome</keyword>
<evidence type="ECO:0000313" key="2">
    <source>
        <dbReference type="EMBL" id="TVM15194.1"/>
    </source>
</evidence>
<sequence>MIRKYSSPLFAAVLLMGLCCGMFLPGVAKAQNATVTDPNLQFIAQWERFSALVFANLEKSEQVGEAFPSELSAQETLDVFNNVLRGILDSGTPEDYIEFANQVRGHNAAVDMLNAYFAQLSAHQEAYEQLFNTLDPLDTVDWGDVDHNFFVVRGVGEKLRKSPSN</sequence>
<evidence type="ECO:0000313" key="3">
    <source>
        <dbReference type="Proteomes" id="UP000448292"/>
    </source>
</evidence>
<evidence type="ECO:0000256" key="1">
    <source>
        <dbReference type="SAM" id="SignalP"/>
    </source>
</evidence>
<reference evidence="2 3" key="1">
    <citation type="submission" date="2018-06" db="EMBL/GenBank/DDBJ databases">
        <title>Complete genome of Desulfovibrio indonesiensis P37SLT.</title>
        <authorList>
            <person name="Crispim J.S."/>
            <person name="Vidigal P.M.P."/>
            <person name="Silva L.C.F."/>
            <person name="Laguardia C.N."/>
            <person name="Araujo L.C."/>
            <person name="Dias R.S."/>
            <person name="Sousa M.P."/>
            <person name="Paula S.O."/>
            <person name="Silva C."/>
        </authorList>
    </citation>
    <scope>NUCLEOTIDE SEQUENCE [LARGE SCALE GENOMIC DNA]</scope>
    <source>
        <strain evidence="2 3">P37SLT</strain>
    </source>
</reference>
<comment type="caution">
    <text evidence="2">The sequence shown here is derived from an EMBL/GenBank/DDBJ whole genome shotgun (WGS) entry which is preliminary data.</text>
</comment>
<gene>
    <name evidence="2" type="ORF">DPQ33_16000</name>
</gene>
<feature type="signal peptide" evidence="1">
    <location>
        <begin position="1"/>
        <end position="30"/>
    </location>
</feature>
<feature type="chain" id="PRO_5029586837" evidence="1">
    <location>
        <begin position="31"/>
        <end position="165"/>
    </location>
</feature>
<proteinExistence type="predicted"/>
<organism evidence="2 3">
    <name type="scientific">Oceanidesulfovibrio indonesiensis</name>
    <dbReference type="NCBI Taxonomy" id="54767"/>
    <lineage>
        <taxon>Bacteria</taxon>
        <taxon>Pseudomonadati</taxon>
        <taxon>Thermodesulfobacteriota</taxon>
        <taxon>Desulfovibrionia</taxon>
        <taxon>Desulfovibrionales</taxon>
        <taxon>Desulfovibrionaceae</taxon>
        <taxon>Oceanidesulfovibrio</taxon>
    </lineage>
</organism>
<keyword evidence="1" id="KW-0732">Signal</keyword>
<dbReference type="Proteomes" id="UP000448292">
    <property type="component" value="Unassembled WGS sequence"/>
</dbReference>
<dbReference type="EMBL" id="QMIE01000018">
    <property type="protein sequence ID" value="TVM15194.1"/>
    <property type="molecule type" value="Genomic_DNA"/>
</dbReference>